<proteinExistence type="predicted"/>
<keyword evidence="2" id="KW-0808">Transferase</keyword>
<evidence type="ECO:0000256" key="2">
    <source>
        <dbReference type="ARBA" id="ARBA00022679"/>
    </source>
</evidence>
<dbReference type="Proteomes" id="UP000230423">
    <property type="component" value="Unassembled WGS sequence"/>
</dbReference>
<evidence type="ECO:0000259" key="8">
    <source>
        <dbReference type="PROSITE" id="PS50011"/>
    </source>
</evidence>
<name>A0A2G9UN68_TELCI</name>
<evidence type="ECO:0000256" key="1">
    <source>
        <dbReference type="ARBA" id="ARBA00022527"/>
    </source>
</evidence>
<comment type="catalytic activity">
    <reaction evidence="6">
        <text>L-threonyl-[protein] + ATP = O-phospho-L-threonyl-[protein] + ADP + H(+)</text>
        <dbReference type="Rhea" id="RHEA:46608"/>
        <dbReference type="Rhea" id="RHEA-COMP:11060"/>
        <dbReference type="Rhea" id="RHEA-COMP:11605"/>
        <dbReference type="ChEBI" id="CHEBI:15378"/>
        <dbReference type="ChEBI" id="CHEBI:30013"/>
        <dbReference type="ChEBI" id="CHEBI:30616"/>
        <dbReference type="ChEBI" id="CHEBI:61977"/>
        <dbReference type="ChEBI" id="CHEBI:456216"/>
        <dbReference type="EC" id="2.7.11.1"/>
    </reaction>
</comment>
<dbReference type="GO" id="GO:0005524">
    <property type="term" value="F:ATP binding"/>
    <property type="evidence" value="ECO:0007669"/>
    <property type="project" value="UniProtKB-KW"/>
</dbReference>
<keyword evidence="3" id="KW-0547">Nucleotide-binding</keyword>
<dbReference type="GO" id="GO:0004674">
    <property type="term" value="F:protein serine/threonine kinase activity"/>
    <property type="evidence" value="ECO:0007669"/>
    <property type="project" value="UniProtKB-KW"/>
</dbReference>
<dbReference type="SUPFAM" id="SSF56112">
    <property type="entry name" value="Protein kinase-like (PK-like)"/>
    <property type="match status" value="1"/>
</dbReference>
<keyword evidence="4" id="KW-0418">Kinase</keyword>
<evidence type="ECO:0000256" key="4">
    <source>
        <dbReference type="ARBA" id="ARBA00022777"/>
    </source>
</evidence>
<evidence type="ECO:0000256" key="3">
    <source>
        <dbReference type="ARBA" id="ARBA00022741"/>
    </source>
</evidence>
<sequence length="88" mass="10181">MIYGHTHDHTVCFFTIRELKVVDNWAVGILLYEILVGRPPFEFPDQGRTVHAIVNCRFAIPPIVKEGPSDLMRKLIVKEPCMRKPELH</sequence>
<evidence type="ECO:0000256" key="5">
    <source>
        <dbReference type="ARBA" id="ARBA00022840"/>
    </source>
</evidence>
<keyword evidence="1" id="KW-0723">Serine/threonine-protein kinase</keyword>
<dbReference type="AlphaFoldDB" id="A0A2G9UN68"/>
<evidence type="ECO:0000313" key="10">
    <source>
        <dbReference type="Proteomes" id="UP000230423"/>
    </source>
</evidence>
<dbReference type="OrthoDB" id="10252171at2759"/>
<keyword evidence="5" id="KW-0067">ATP-binding</keyword>
<protein>
    <recommendedName>
        <fullName evidence="8">Protein kinase domain-containing protein</fullName>
    </recommendedName>
</protein>
<reference evidence="9 10" key="1">
    <citation type="submission" date="2015-09" db="EMBL/GenBank/DDBJ databases">
        <title>Draft genome of the parasitic nematode Teladorsagia circumcincta isolate WARC Sus (inbred).</title>
        <authorList>
            <person name="Mitreva M."/>
        </authorList>
    </citation>
    <scope>NUCLEOTIDE SEQUENCE [LARGE SCALE GENOMIC DNA]</scope>
    <source>
        <strain evidence="9 10">S</strain>
    </source>
</reference>
<comment type="catalytic activity">
    <reaction evidence="7">
        <text>L-seryl-[protein] + ATP = O-phospho-L-seryl-[protein] + ADP + H(+)</text>
        <dbReference type="Rhea" id="RHEA:17989"/>
        <dbReference type="Rhea" id="RHEA-COMP:9863"/>
        <dbReference type="Rhea" id="RHEA-COMP:11604"/>
        <dbReference type="ChEBI" id="CHEBI:15378"/>
        <dbReference type="ChEBI" id="CHEBI:29999"/>
        <dbReference type="ChEBI" id="CHEBI:30616"/>
        <dbReference type="ChEBI" id="CHEBI:83421"/>
        <dbReference type="ChEBI" id="CHEBI:456216"/>
        <dbReference type="EC" id="2.7.11.1"/>
    </reaction>
</comment>
<organism evidence="9 10">
    <name type="scientific">Teladorsagia circumcincta</name>
    <name type="common">Brown stomach worm</name>
    <name type="synonym">Ostertagia circumcincta</name>
    <dbReference type="NCBI Taxonomy" id="45464"/>
    <lineage>
        <taxon>Eukaryota</taxon>
        <taxon>Metazoa</taxon>
        <taxon>Ecdysozoa</taxon>
        <taxon>Nematoda</taxon>
        <taxon>Chromadorea</taxon>
        <taxon>Rhabditida</taxon>
        <taxon>Rhabditina</taxon>
        <taxon>Rhabditomorpha</taxon>
        <taxon>Strongyloidea</taxon>
        <taxon>Trichostrongylidae</taxon>
        <taxon>Teladorsagia</taxon>
    </lineage>
</organism>
<accession>A0A2G9UN68</accession>
<evidence type="ECO:0000313" key="9">
    <source>
        <dbReference type="EMBL" id="PIO71721.1"/>
    </source>
</evidence>
<evidence type="ECO:0000256" key="6">
    <source>
        <dbReference type="ARBA" id="ARBA00047899"/>
    </source>
</evidence>
<feature type="domain" description="Protein kinase" evidence="8">
    <location>
        <begin position="1"/>
        <end position="88"/>
    </location>
</feature>
<dbReference type="InterPro" id="IPR030616">
    <property type="entry name" value="Aur-like"/>
</dbReference>
<dbReference type="PROSITE" id="PS50011">
    <property type="entry name" value="PROTEIN_KINASE_DOM"/>
    <property type="match status" value="1"/>
</dbReference>
<dbReference type="PANTHER" id="PTHR24350">
    <property type="entry name" value="SERINE/THREONINE-PROTEIN KINASE IAL-RELATED"/>
    <property type="match status" value="1"/>
</dbReference>
<dbReference type="Gene3D" id="1.10.510.10">
    <property type="entry name" value="Transferase(Phosphotransferase) domain 1"/>
    <property type="match status" value="1"/>
</dbReference>
<dbReference type="InterPro" id="IPR000719">
    <property type="entry name" value="Prot_kinase_dom"/>
</dbReference>
<evidence type="ECO:0000256" key="7">
    <source>
        <dbReference type="ARBA" id="ARBA00048679"/>
    </source>
</evidence>
<dbReference type="EMBL" id="KZ345868">
    <property type="protein sequence ID" value="PIO71721.1"/>
    <property type="molecule type" value="Genomic_DNA"/>
</dbReference>
<gene>
    <name evidence="9" type="ORF">TELCIR_06375</name>
</gene>
<dbReference type="InterPro" id="IPR011009">
    <property type="entry name" value="Kinase-like_dom_sf"/>
</dbReference>
<keyword evidence="10" id="KW-1185">Reference proteome</keyword>